<feature type="transmembrane region" description="Helical" evidence="1">
    <location>
        <begin position="12"/>
        <end position="32"/>
    </location>
</feature>
<comment type="caution">
    <text evidence="2">The sequence shown here is derived from an EMBL/GenBank/DDBJ whole genome shotgun (WGS) entry which is preliminary data.</text>
</comment>
<dbReference type="OrthoDB" id="76191at2157"/>
<dbReference type="RefSeq" id="WP_066972873.1">
    <property type="nucleotide sequence ID" value="NZ_LWMT01000240.1"/>
</dbReference>
<accession>A0A166ADY8</accession>
<dbReference type="Proteomes" id="UP000077066">
    <property type="component" value="Unassembled WGS sequence"/>
</dbReference>
<keyword evidence="1" id="KW-0812">Transmembrane</keyword>
<evidence type="ECO:0000313" key="2">
    <source>
        <dbReference type="EMBL" id="KZX11912.1"/>
    </source>
</evidence>
<evidence type="ECO:0000313" key="3">
    <source>
        <dbReference type="Proteomes" id="UP000077066"/>
    </source>
</evidence>
<dbReference type="PATRIC" id="fig|55758.3.peg.1485"/>
<dbReference type="STRING" id="55758.MBFIL_13030"/>
<protein>
    <submittedName>
        <fullName evidence="2">Uncharacterized protein</fullName>
    </submittedName>
</protein>
<dbReference type="EMBL" id="LWMT01000240">
    <property type="protein sequence ID" value="KZX11912.1"/>
    <property type="molecule type" value="Genomic_DNA"/>
</dbReference>
<reference evidence="2 3" key="1">
    <citation type="submission" date="2016-04" db="EMBL/GenBank/DDBJ databases">
        <title>Genome sequence of Methanobrevibacter filiformis DSM 11501.</title>
        <authorList>
            <person name="Poehlein A."/>
            <person name="Seedorf H."/>
            <person name="Daniel R."/>
        </authorList>
    </citation>
    <scope>NUCLEOTIDE SEQUENCE [LARGE SCALE GENOMIC DNA]</scope>
    <source>
        <strain evidence="2 3">DSM 11501</strain>
    </source>
</reference>
<keyword evidence="3" id="KW-1185">Reference proteome</keyword>
<keyword evidence="1" id="KW-0472">Membrane</keyword>
<dbReference type="AlphaFoldDB" id="A0A166ADY8"/>
<evidence type="ECO:0000256" key="1">
    <source>
        <dbReference type="SAM" id="Phobius"/>
    </source>
</evidence>
<keyword evidence="1" id="KW-1133">Transmembrane helix</keyword>
<sequence>MIKSYNRKSFGIVIALFVIVMVLIPLSAIVQYKVDSENIWKMTSIPYGSTVFEGENVIDNNKAIKFPVTTNIDYLFYKIKNLEILDTYKTVITGVVTVPINKVSALGISDSGEAQGFKGPGVLVFKDNKISVESPNALIWGKTVPYTTLTKTENGLKMIEKNKTVKIIAIDNINNNTVYHDVLSSEDIGNWSLKADTGDNLTIRYALDDFSDNRNLVSPDNIKLYFGESVYNYTNKHNLGTPTMVYMSNYSEEVLTESYSYLGSYPQYNDATRAFNANQFTKAWNGTIIPPNSTASGETMIGFAVSKDPHAPGGGASHGVCPPARSLRAAILSAGFPLPSGMNGDFEAVNFGVNPGSGIQITNSGNYPVKIIMWTEGSGTGTIIHTKLIKYSSNNQ</sequence>
<organism evidence="2 3">
    <name type="scientific">Methanobrevibacter filiformis</name>
    <dbReference type="NCBI Taxonomy" id="55758"/>
    <lineage>
        <taxon>Archaea</taxon>
        <taxon>Methanobacteriati</taxon>
        <taxon>Methanobacteriota</taxon>
        <taxon>Methanomada group</taxon>
        <taxon>Methanobacteria</taxon>
        <taxon>Methanobacteriales</taxon>
        <taxon>Methanobacteriaceae</taxon>
        <taxon>Methanobrevibacter</taxon>
    </lineage>
</organism>
<gene>
    <name evidence="2" type="ORF">MBFIL_13030</name>
</gene>
<name>A0A166ADY8_9EURY</name>
<proteinExistence type="predicted"/>